<dbReference type="KEGG" id="sna:Snas_6343"/>
<accession>D3Q475</accession>
<dbReference type="EMBL" id="CP001778">
    <property type="protein sequence ID" value="ADD45960.1"/>
    <property type="molecule type" value="Genomic_DNA"/>
</dbReference>
<dbReference type="RefSeq" id="WP_013021531.1">
    <property type="nucleotide sequence ID" value="NC_013947.1"/>
</dbReference>
<gene>
    <name evidence="1" type="ordered locus">Snas_6343</name>
</gene>
<dbReference type="eggNOG" id="COG5588">
    <property type="taxonomic scope" value="Bacteria"/>
</dbReference>
<dbReference type="InterPro" id="IPR009758">
    <property type="entry name" value="DUF1326"/>
</dbReference>
<dbReference type="Proteomes" id="UP000000844">
    <property type="component" value="Chromosome"/>
</dbReference>
<reference evidence="1 2" key="1">
    <citation type="journal article" date="2009" name="Stand. Genomic Sci.">
        <title>Complete genome sequence of Stackebrandtia nassauensis type strain (LLR-40K-21).</title>
        <authorList>
            <person name="Munk C."/>
            <person name="Lapidus A."/>
            <person name="Copeland A."/>
            <person name="Jando M."/>
            <person name="Mayilraj S."/>
            <person name="Glavina Del Rio T."/>
            <person name="Nolan M."/>
            <person name="Chen F."/>
            <person name="Lucas S."/>
            <person name="Tice H."/>
            <person name="Cheng J.F."/>
            <person name="Han C."/>
            <person name="Detter J.C."/>
            <person name="Bruce D."/>
            <person name="Goodwin L."/>
            <person name="Chain P."/>
            <person name="Pitluck S."/>
            <person name="Goker M."/>
            <person name="Ovchinikova G."/>
            <person name="Pati A."/>
            <person name="Ivanova N."/>
            <person name="Mavromatis K."/>
            <person name="Chen A."/>
            <person name="Palaniappan K."/>
            <person name="Land M."/>
            <person name="Hauser L."/>
            <person name="Chang Y.J."/>
            <person name="Jeffries C.D."/>
            <person name="Bristow J."/>
            <person name="Eisen J.A."/>
            <person name="Markowitz V."/>
            <person name="Hugenholtz P."/>
            <person name="Kyrpides N.C."/>
            <person name="Klenk H.P."/>
        </authorList>
    </citation>
    <scope>NUCLEOTIDE SEQUENCE [LARGE SCALE GENOMIC DNA]</scope>
    <source>
        <strain evidence="2">DSM 44728 / CIP 108903 / NRRL B-16338 / NBRC 102104 / LLR-40K-21</strain>
    </source>
</reference>
<dbReference type="HOGENOM" id="CLU_092801_1_0_11"/>
<proteinExistence type="predicted"/>
<dbReference type="OrthoDB" id="9802256at2"/>
<keyword evidence="2" id="KW-1185">Reference proteome</keyword>
<dbReference type="STRING" id="446470.Snas_6343"/>
<sequence length="211" mass="22645">MEYVSYNLRGHFLEMCDCSTICPCWLGEAPDNGACTGVFGWDITEGEIANVDVTGRKVISASYHTGNRSDGGQDVYLFVDEEADDEQFQALANAFTGRLGGPLGELAVLMGTLKAAERCPIKISAEADKLRLQVDGRISGDITPLFGTDGQVTELAHSPLSKVLGSRAEVGKSGAFQMDLGEDKFTMEMDGLAAMRGRFAYDNQGTLIGTK</sequence>
<evidence type="ECO:0000313" key="1">
    <source>
        <dbReference type="EMBL" id="ADD45960.1"/>
    </source>
</evidence>
<name>D3Q475_STANL</name>
<dbReference type="Pfam" id="PF07040">
    <property type="entry name" value="DUF1326"/>
    <property type="match status" value="1"/>
</dbReference>
<protein>
    <recommendedName>
        <fullName evidence="3">DUF1326 domain-containing protein</fullName>
    </recommendedName>
</protein>
<organism evidence="1 2">
    <name type="scientific">Stackebrandtia nassauensis (strain DSM 44728 / CIP 108903 / NRRL B-16338 / NBRC 102104 / LLR-40K-21)</name>
    <dbReference type="NCBI Taxonomy" id="446470"/>
    <lineage>
        <taxon>Bacteria</taxon>
        <taxon>Bacillati</taxon>
        <taxon>Actinomycetota</taxon>
        <taxon>Actinomycetes</taxon>
        <taxon>Glycomycetales</taxon>
        <taxon>Glycomycetaceae</taxon>
        <taxon>Stackebrandtia</taxon>
    </lineage>
</organism>
<evidence type="ECO:0000313" key="2">
    <source>
        <dbReference type="Proteomes" id="UP000000844"/>
    </source>
</evidence>
<evidence type="ECO:0008006" key="3">
    <source>
        <dbReference type="Google" id="ProtNLM"/>
    </source>
</evidence>
<dbReference type="AlphaFoldDB" id="D3Q475"/>